<protein>
    <submittedName>
        <fullName evidence="2">Uncharacterized protein</fullName>
    </submittedName>
</protein>
<keyword evidence="3" id="KW-1185">Reference proteome</keyword>
<dbReference type="AlphaFoldDB" id="A0A5N5N5B6"/>
<comment type="caution">
    <text evidence="2">The sequence shown here is derived from an EMBL/GenBank/DDBJ whole genome shotgun (WGS) entry which is preliminary data.</text>
</comment>
<evidence type="ECO:0000256" key="1">
    <source>
        <dbReference type="SAM" id="MobiDB-lite"/>
    </source>
</evidence>
<accession>A0A5N5N5B6</accession>
<organism evidence="2 3">
    <name type="scientific">Pangasianodon hypophthalmus</name>
    <name type="common">Striped catfish</name>
    <name type="synonym">Helicophagus hypophthalmus</name>
    <dbReference type="NCBI Taxonomy" id="310915"/>
    <lineage>
        <taxon>Eukaryota</taxon>
        <taxon>Metazoa</taxon>
        <taxon>Chordata</taxon>
        <taxon>Craniata</taxon>
        <taxon>Vertebrata</taxon>
        <taxon>Euteleostomi</taxon>
        <taxon>Actinopterygii</taxon>
        <taxon>Neopterygii</taxon>
        <taxon>Teleostei</taxon>
        <taxon>Ostariophysi</taxon>
        <taxon>Siluriformes</taxon>
        <taxon>Pangasiidae</taxon>
        <taxon>Pangasianodon</taxon>
    </lineage>
</organism>
<reference evidence="2 3" key="1">
    <citation type="submission" date="2019-06" db="EMBL/GenBank/DDBJ databases">
        <title>A chromosome-scale genome assembly of the striped catfish, Pangasianodon hypophthalmus.</title>
        <authorList>
            <person name="Wen M."/>
            <person name="Zahm M."/>
            <person name="Roques C."/>
            <person name="Cabau C."/>
            <person name="Klopp C."/>
            <person name="Donnadieu C."/>
            <person name="Jouanno E."/>
            <person name="Avarre J.-C."/>
            <person name="Campet M."/>
            <person name="Ha T.T.T."/>
            <person name="Dugue R."/>
            <person name="Lampietro C."/>
            <person name="Louis A."/>
            <person name="Herpin A."/>
            <person name="Echchiki A."/>
            <person name="Berthelot C."/>
            <person name="Parey E."/>
            <person name="Roest-Crollius H."/>
            <person name="Braasch I."/>
            <person name="Postlethwait J."/>
            <person name="Bobe J."/>
            <person name="Montfort J."/>
            <person name="Bouchez O."/>
            <person name="Begum T."/>
            <person name="Schartl M."/>
            <person name="Guiguen Y."/>
        </authorList>
    </citation>
    <scope>NUCLEOTIDE SEQUENCE [LARGE SCALE GENOMIC DNA]</scope>
    <source>
        <strain evidence="2 3">Indonesia</strain>
        <tissue evidence="2">Blood</tissue>
    </source>
</reference>
<gene>
    <name evidence="2" type="ORF">PHYPO_G00015310</name>
</gene>
<dbReference type="EMBL" id="VFJC01000011">
    <property type="protein sequence ID" value="KAB5562208.1"/>
    <property type="molecule type" value="Genomic_DNA"/>
</dbReference>
<proteinExistence type="predicted"/>
<evidence type="ECO:0000313" key="3">
    <source>
        <dbReference type="Proteomes" id="UP000327468"/>
    </source>
</evidence>
<feature type="region of interest" description="Disordered" evidence="1">
    <location>
        <begin position="41"/>
        <end position="70"/>
    </location>
</feature>
<evidence type="ECO:0000313" key="2">
    <source>
        <dbReference type="EMBL" id="KAB5562208.1"/>
    </source>
</evidence>
<dbReference type="Proteomes" id="UP000327468">
    <property type="component" value="Chromosome 10"/>
</dbReference>
<name>A0A5N5N5B6_PANHP</name>
<sequence>MNGGGTSAIADITQTPTVERITETKLVITVYPCNGRFSNAAAPPPLQTGHRVCPRGASSPPGQISKSPLTAGGLSVQALLSGDYCERSERGK</sequence>